<dbReference type="Gene3D" id="1.10.10.10">
    <property type="entry name" value="Winged helix-like DNA-binding domain superfamily/Winged helix DNA-binding domain"/>
    <property type="match status" value="1"/>
</dbReference>
<dbReference type="Pfam" id="PF24655">
    <property type="entry name" value="DUF7645"/>
    <property type="match status" value="1"/>
</dbReference>
<dbReference type="InterPro" id="IPR056428">
    <property type="entry name" value="WH_GTF3C1"/>
</dbReference>
<dbReference type="Pfam" id="PF04182">
    <property type="entry name" value="B-block_TFIIIC"/>
    <property type="match status" value="1"/>
</dbReference>
<dbReference type="Pfam" id="PF24101">
    <property type="entry name" value="WHD_GTF3C1"/>
    <property type="match status" value="1"/>
</dbReference>
<dbReference type="Pfam" id="PF24538">
    <property type="entry name" value="DUF7599"/>
    <property type="match status" value="1"/>
</dbReference>
<dbReference type="Pfam" id="PF23704">
    <property type="entry name" value="WHD_GTF3C1_N"/>
    <property type="match status" value="1"/>
</dbReference>
<dbReference type="InterPro" id="IPR056064">
    <property type="entry name" value="DUF7647"/>
</dbReference>
<evidence type="ECO:0000313" key="15">
    <source>
        <dbReference type="Proteomes" id="UP001346149"/>
    </source>
</evidence>
<dbReference type="InterPro" id="IPR044210">
    <property type="entry name" value="Tfc3-like"/>
</dbReference>
<evidence type="ECO:0000256" key="6">
    <source>
        <dbReference type="SAM" id="MobiDB-lite"/>
    </source>
</evidence>
<evidence type="ECO:0000259" key="11">
    <source>
        <dbReference type="Pfam" id="PF24655"/>
    </source>
</evidence>
<comment type="caution">
    <text evidence="14">The sequence shown here is derived from an EMBL/GenBank/DDBJ whole genome shotgun (WGS) entry which is preliminary data.</text>
</comment>
<dbReference type="GO" id="GO:0003677">
    <property type="term" value="F:DNA binding"/>
    <property type="evidence" value="ECO:0007669"/>
    <property type="project" value="UniProtKB-KW"/>
</dbReference>
<dbReference type="CDD" id="cd16169">
    <property type="entry name" value="Tau138_eWH"/>
    <property type="match status" value="1"/>
</dbReference>
<keyword evidence="4" id="KW-0804">Transcription</keyword>
<dbReference type="GO" id="GO:0042791">
    <property type="term" value="P:5S class rRNA transcription by RNA polymerase III"/>
    <property type="evidence" value="ECO:0007669"/>
    <property type="project" value="TreeGrafter"/>
</dbReference>
<feature type="domain" description="DUF7647" evidence="13">
    <location>
        <begin position="746"/>
        <end position="921"/>
    </location>
</feature>
<dbReference type="Pfam" id="PF24658">
    <property type="entry name" value="DUF7647"/>
    <property type="match status" value="1"/>
</dbReference>
<dbReference type="InterPro" id="IPR056063">
    <property type="entry name" value="DUF7646"/>
</dbReference>
<dbReference type="InterPro" id="IPR007309">
    <property type="entry name" value="TFIIIC_Bblock-bd"/>
</dbReference>
<keyword evidence="5" id="KW-0539">Nucleus</keyword>
<gene>
    <name evidence="14" type="ORF">SAY86_032028</name>
</gene>
<evidence type="ECO:0008006" key="16">
    <source>
        <dbReference type="Google" id="ProtNLM"/>
    </source>
</evidence>
<dbReference type="InterPro" id="IPR056062">
    <property type="entry name" value="DUF7645"/>
</dbReference>
<dbReference type="InterPro" id="IPR035625">
    <property type="entry name" value="Tfc3-like_eWH"/>
</dbReference>
<keyword evidence="15" id="KW-1185">Reference proteome</keyword>
<evidence type="ECO:0000259" key="12">
    <source>
        <dbReference type="Pfam" id="PF24657"/>
    </source>
</evidence>
<dbReference type="GO" id="GO:0000127">
    <property type="term" value="C:transcription factor TFIIIC complex"/>
    <property type="evidence" value="ECO:0007669"/>
    <property type="project" value="InterPro"/>
</dbReference>
<keyword evidence="2" id="KW-0597">Phosphoprotein</keyword>
<dbReference type="InterPro" id="IPR036390">
    <property type="entry name" value="WH_DNA-bd_sf"/>
</dbReference>
<comment type="subcellular location">
    <subcellularLocation>
        <location evidence="1">Nucleus</location>
    </subcellularLocation>
</comment>
<feature type="domain" description="DUF7599" evidence="10">
    <location>
        <begin position="238"/>
        <end position="321"/>
    </location>
</feature>
<feature type="domain" description="GTF3C1 extended winged-helix" evidence="9">
    <location>
        <begin position="553"/>
        <end position="662"/>
    </location>
</feature>
<evidence type="ECO:0000313" key="14">
    <source>
        <dbReference type="EMBL" id="KAK4791615.1"/>
    </source>
</evidence>
<evidence type="ECO:0000256" key="5">
    <source>
        <dbReference type="ARBA" id="ARBA00023242"/>
    </source>
</evidence>
<feature type="region of interest" description="Disordered" evidence="6">
    <location>
        <begin position="1453"/>
        <end position="1484"/>
    </location>
</feature>
<feature type="region of interest" description="Disordered" evidence="6">
    <location>
        <begin position="1263"/>
        <end position="1282"/>
    </location>
</feature>
<dbReference type="GO" id="GO:0005634">
    <property type="term" value="C:nucleus"/>
    <property type="evidence" value="ECO:0007669"/>
    <property type="project" value="UniProtKB-SubCell"/>
</dbReference>
<evidence type="ECO:0000259" key="8">
    <source>
        <dbReference type="Pfam" id="PF23704"/>
    </source>
</evidence>
<evidence type="ECO:0000256" key="4">
    <source>
        <dbReference type="ARBA" id="ARBA00023163"/>
    </source>
</evidence>
<feature type="region of interest" description="Disordered" evidence="6">
    <location>
        <begin position="992"/>
        <end position="1017"/>
    </location>
</feature>
<dbReference type="PANTHER" id="PTHR15180">
    <property type="entry name" value="GENERAL TRANSCRIPTION FACTOR 3C POLYPEPTIDE 1"/>
    <property type="match status" value="1"/>
</dbReference>
<dbReference type="SUPFAM" id="SSF46785">
    <property type="entry name" value="Winged helix' DNA-binding domain"/>
    <property type="match status" value="1"/>
</dbReference>
<dbReference type="InterPro" id="IPR036388">
    <property type="entry name" value="WH-like_DNA-bd_sf"/>
</dbReference>
<feature type="domain" description="DUF7646" evidence="12">
    <location>
        <begin position="339"/>
        <end position="416"/>
    </location>
</feature>
<keyword evidence="3" id="KW-0238">DNA-binding</keyword>
<evidence type="ECO:0000259" key="10">
    <source>
        <dbReference type="Pfam" id="PF24538"/>
    </source>
</evidence>
<dbReference type="InterPro" id="IPR056467">
    <property type="entry name" value="eWH_GTF3C1"/>
</dbReference>
<dbReference type="EMBL" id="JAXQNO010000009">
    <property type="protein sequence ID" value="KAK4791615.1"/>
    <property type="molecule type" value="Genomic_DNA"/>
</dbReference>
<name>A0AAN7R827_TRANT</name>
<dbReference type="GO" id="GO:0006384">
    <property type="term" value="P:transcription initiation at RNA polymerase III promoter"/>
    <property type="evidence" value="ECO:0007669"/>
    <property type="project" value="InterPro"/>
</dbReference>
<proteinExistence type="predicted"/>
<evidence type="ECO:0000259" key="9">
    <source>
        <dbReference type="Pfam" id="PF24101"/>
    </source>
</evidence>
<evidence type="ECO:0000259" key="7">
    <source>
        <dbReference type="Pfam" id="PF04182"/>
    </source>
</evidence>
<dbReference type="PANTHER" id="PTHR15180:SF1">
    <property type="entry name" value="GENERAL TRANSCRIPTION FACTOR 3C POLYPEPTIDE 1"/>
    <property type="match status" value="1"/>
</dbReference>
<protein>
    <recommendedName>
        <fullName evidence="16">B-block binding subunit of TFIIIC domain-containing protein</fullName>
    </recommendedName>
</protein>
<feature type="domain" description="B-block binding subunit of TFIIIC" evidence="7">
    <location>
        <begin position="114"/>
        <end position="195"/>
    </location>
</feature>
<sequence>MDFITSSAIEEICAQGTDGLLLASLWPKLVPELSSCGLGLSPSVKSAVWENLLKVPVLEFHLRNAALPAADPSIQCVEGAEKMKLKLVAKESLRDNFVGLYDAQSATSNISSRQRSTLERLAAARDDGIIQNQLAKEFNMQGKYLFYILKNLESRGLIMRQSAVVKTRDASGEEDSRNSPSVTTNIVYLSRFAKQLGPQQRIEITKEERAESSRTASGSITCGECSTIDLIEKDVTIKDYLPAMKAVCDKLESADGKVLVVTDIKHDLGYGGKSTGHRAWRTVCRRLKDAGLVEEFEAKVNEKVRPCLRLLKNFPTENNEPSLFLSGNSDRNEEVAQFGRKYQITEQVIELPLEHQVLDMIIAEGSAGLTLKEVSERLGLDNKRNHTRYLNIVSRFGLNLASENRGKCVAYRVWAPNFLWDDATNLSFPSKSKSKYIQASSCDGLESATPNLLNYNPSVSEGNIISVEEKTERETDAGHDDAHYEVVNTDKASNRPMNPEDILPEPEISGGDLQVTSVLSSDGKAGIPSETALSISHRSSKVGSAQRYPCLSLTADATQRQQRILERMQEDKFILRAELYRWLVSLEKDKCTTMDRKTIDRIVNKLQKEGHCKCVEINVPSFTNCSRSRRTQVILHPSVDNLSPPLLNDIHDRLRSFEMQSRGHGSSKLKNSKSVPVLEGVQRIQNSRVSDATTANSKHEIMRANGFVLAKMIRAKLLHCFLWDHLHSFPDNDFDSLTSASNPLCSYCQFPMEEAIKSIPVELFLQVVGSTQKFDDMMEKCKSGLRLVDLPVEQYRILMDSLATSRLSLVIDILRRLKLIRLVNDQHRGGDIEIPHAIVTHALELKPYVEEPLSILANSFSFISLDLRPRVRHDFILSSREAVDEYWQTLEYCYASADPKAATHAFPGSAVHEVFLFRAWASIRVMTAEQRAELLKRILMDFTSQKLSFKECRKIARDLNLTLEQVLRVYHDKCLKRLTRFQGSVAEEGVEGKMSANQSLSASRKRRKLSRPPLSDNIVEPVSEQLSHADTARLSDNVDCFREERDEPVISLKEHNNLKIIEEEVSIEQPGHNIENERSPNKRMKPTRQRSLWTDEADRQLVIQYIRHRAVRGAKFQRADWGSLSNLPAPPSACGKRLATLKKNRVFRKALMKLLNIISKRYVKHLKKLHGHIEDGCISFIRSSLKGDGDRNISIEAQLTEEEWDDFSCPSINKLIEEVLRCKKITKLHASEEVQSDSSLHTNVDLSSSGYASQVRESASLSSPCESDWQDQGTGQHQGTFSRMKRRRLHRKFTKLFNEESPVRAHIYESVAVSNAVELFKLIFLNTSPSPWVSNIFAESLRHYSEHDLFAAFSYLRERKILAGGSGNQQYELSQNFIQNISRSVFPANTGRRFFRFSRWLQEREKDLNHGEITLDSDLHCGDVFHLFYLVYSGEISILPVLPEEGVGEAGELRNLKRGRADPDDSPDSSNTKKLKYVADGDASNRREKGYPGIRVCLRREAIQKAKLLELSSIDLMYDSEKVVSHDHHDKLDTAVNQEEGVSFPESHIGGTITSSNACELKGNSAETPWGAMACYAEKAMLMHSDSKCPTSLYPEVFETVCSAVQRAGDQGLSMEEVSQIANNPGEKVLELLIDVLLSFCRVIKVNAFDAVRIVDVLYRPKFYLTLLPDTFQGQLQQPSTQSRQCTEGYIIKPKKHDVPCGRSKHEPAINTGETHKVTILNLPEEMDEMPSGVLKTSISRSSCHVSENPSGGNGKLEDAKFISGERCIPIAPWLNGDGTVNKVVYKGLVRRALGIVMQNPGILEEDIIRRLDVLNPQSCRTLLESMVLEKHLTVRKMRQTRGNSPPSILQSLLGSTGSKTIFREHFFANPMSARLL</sequence>
<feature type="compositionally biased region" description="Basic and acidic residues" evidence="6">
    <location>
        <begin position="1453"/>
        <end position="1463"/>
    </location>
</feature>
<feature type="domain" description="General transcription factor 3C polypeptide 1 winged-helix" evidence="8">
    <location>
        <begin position="1"/>
        <end position="101"/>
    </location>
</feature>
<dbReference type="Proteomes" id="UP001346149">
    <property type="component" value="Unassembled WGS sequence"/>
</dbReference>
<dbReference type="Pfam" id="PF24657">
    <property type="entry name" value="DUF7646"/>
    <property type="match status" value="1"/>
</dbReference>
<organism evidence="14 15">
    <name type="scientific">Trapa natans</name>
    <name type="common">Water chestnut</name>
    <dbReference type="NCBI Taxonomy" id="22666"/>
    <lineage>
        <taxon>Eukaryota</taxon>
        <taxon>Viridiplantae</taxon>
        <taxon>Streptophyta</taxon>
        <taxon>Embryophyta</taxon>
        <taxon>Tracheophyta</taxon>
        <taxon>Spermatophyta</taxon>
        <taxon>Magnoliopsida</taxon>
        <taxon>eudicotyledons</taxon>
        <taxon>Gunneridae</taxon>
        <taxon>Pentapetalae</taxon>
        <taxon>rosids</taxon>
        <taxon>malvids</taxon>
        <taxon>Myrtales</taxon>
        <taxon>Lythraceae</taxon>
        <taxon>Trapa</taxon>
    </lineage>
</organism>
<evidence type="ECO:0000259" key="13">
    <source>
        <dbReference type="Pfam" id="PF24658"/>
    </source>
</evidence>
<evidence type="ECO:0000256" key="3">
    <source>
        <dbReference type="ARBA" id="ARBA00023125"/>
    </source>
</evidence>
<reference evidence="14 15" key="1">
    <citation type="journal article" date="2023" name="Hortic Res">
        <title>Pangenome of water caltrop reveals structural variations and asymmetric subgenome divergence after allopolyploidization.</title>
        <authorList>
            <person name="Zhang X."/>
            <person name="Chen Y."/>
            <person name="Wang L."/>
            <person name="Yuan Y."/>
            <person name="Fang M."/>
            <person name="Shi L."/>
            <person name="Lu R."/>
            <person name="Comes H.P."/>
            <person name="Ma Y."/>
            <person name="Chen Y."/>
            <person name="Huang G."/>
            <person name="Zhou Y."/>
            <person name="Zheng Z."/>
            <person name="Qiu Y."/>
        </authorList>
    </citation>
    <scope>NUCLEOTIDE SEQUENCE [LARGE SCALE GENOMIC DNA]</scope>
    <source>
        <strain evidence="14">F231</strain>
    </source>
</reference>
<dbReference type="InterPro" id="IPR056020">
    <property type="entry name" value="DUF7599"/>
</dbReference>
<evidence type="ECO:0000256" key="1">
    <source>
        <dbReference type="ARBA" id="ARBA00004123"/>
    </source>
</evidence>
<feature type="compositionally biased region" description="Polar residues" evidence="6">
    <location>
        <begin position="1263"/>
        <end position="1281"/>
    </location>
</feature>
<evidence type="ECO:0000256" key="2">
    <source>
        <dbReference type="ARBA" id="ARBA00022553"/>
    </source>
</evidence>
<accession>A0AAN7R827</accession>
<feature type="domain" description="DUF7645" evidence="11">
    <location>
        <begin position="922"/>
        <end position="982"/>
    </location>
</feature>